<dbReference type="InterPro" id="IPR050994">
    <property type="entry name" value="At_inactive_RLKs"/>
</dbReference>
<dbReference type="InterPro" id="IPR000719">
    <property type="entry name" value="Prot_kinase_dom"/>
</dbReference>
<dbReference type="SUPFAM" id="SSF52058">
    <property type="entry name" value="L domain-like"/>
    <property type="match status" value="1"/>
</dbReference>
<evidence type="ECO:0000256" key="2">
    <source>
        <dbReference type="ARBA" id="ARBA00022614"/>
    </source>
</evidence>
<evidence type="ECO:0000256" key="3">
    <source>
        <dbReference type="ARBA" id="ARBA00022737"/>
    </source>
</evidence>
<dbReference type="Proteomes" id="UP001318860">
    <property type="component" value="Unassembled WGS sequence"/>
</dbReference>
<dbReference type="PROSITE" id="PS50011">
    <property type="entry name" value="PROTEIN_KINASE_DOM"/>
    <property type="match status" value="1"/>
</dbReference>
<proteinExistence type="predicted"/>
<dbReference type="SUPFAM" id="SSF56112">
    <property type="entry name" value="Protein kinase-like (PK-like)"/>
    <property type="match status" value="1"/>
</dbReference>
<name>A0ABR0U6P1_REHGL</name>
<keyword evidence="3" id="KW-0677">Repeat</keyword>
<dbReference type="Gene3D" id="3.30.200.20">
    <property type="entry name" value="Phosphorylase Kinase, domain 1"/>
    <property type="match status" value="1"/>
</dbReference>
<dbReference type="InterPro" id="IPR032675">
    <property type="entry name" value="LRR_dom_sf"/>
</dbReference>
<dbReference type="PANTHER" id="PTHR48010:SF59">
    <property type="entry name" value="PROTEIN KINASE DOMAIN-CONTAINING PROTEIN"/>
    <property type="match status" value="1"/>
</dbReference>
<dbReference type="EMBL" id="JABTTQ020003345">
    <property type="protein sequence ID" value="KAK6118179.1"/>
    <property type="molecule type" value="Genomic_DNA"/>
</dbReference>
<dbReference type="InterPro" id="IPR013210">
    <property type="entry name" value="LRR_N_plant-typ"/>
</dbReference>
<feature type="domain" description="Protein kinase" evidence="4">
    <location>
        <begin position="169"/>
        <end position="473"/>
    </location>
</feature>
<dbReference type="InterPro" id="IPR011009">
    <property type="entry name" value="Kinase-like_dom_sf"/>
</dbReference>
<evidence type="ECO:0000313" key="5">
    <source>
        <dbReference type="EMBL" id="KAK6118179.1"/>
    </source>
</evidence>
<organism evidence="5 6">
    <name type="scientific">Rehmannia glutinosa</name>
    <name type="common">Chinese foxglove</name>
    <dbReference type="NCBI Taxonomy" id="99300"/>
    <lineage>
        <taxon>Eukaryota</taxon>
        <taxon>Viridiplantae</taxon>
        <taxon>Streptophyta</taxon>
        <taxon>Embryophyta</taxon>
        <taxon>Tracheophyta</taxon>
        <taxon>Spermatophyta</taxon>
        <taxon>Magnoliopsida</taxon>
        <taxon>eudicotyledons</taxon>
        <taxon>Gunneridae</taxon>
        <taxon>Pentapetalae</taxon>
        <taxon>asterids</taxon>
        <taxon>lamiids</taxon>
        <taxon>Lamiales</taxon>
        <taxon>Orobanchaceae</taxon>
        <taxon>Rehmannieae</taxon>
        <taxon>Rehmannia</taxon>
    </lineage>
</organism>
<dbReference type="InterPro" id="IPR001245">
    <property type="entry name" value="Ser-Thr/Tyr_kinase_cat_dom"/>
</dbReference>
<evidence type="ECO:0000313" key="6">
    <source>
        <dbReference type="Proteomes" id="UP001318860"/>
    </source>
</evidence>
<reference evidence="5 6" key="1">
    <citation type="journal article" date="2021" name="Comput. Struct. Biotechnol. J.">
        <title>De novo genome assembly of the potent medicinal plant Rehmannia glutinosa using nanopore technology.</title>
        <authorList>
            <person name="Ma L."/>
            <person name="Dong C."/>
            <person name="Song C."/>
            <person name="Wang X."/>
            <person name="Zheng X."/>
            <person name="Niu Y."/>
            <person name="Chen S."/>
            <person name="Feng W."/>
        </authorList>
    </citation>
    <scope>NUCLEOTIDE SEQUENCE [LARGE SCALE GENOMIC DNA]</scope>
    <source>
        <strain evidence="5">DH-2019</strain>
    </source>
</reference>
<comment type="caution">
    <text evidence="5">The sequence shown here is derived from an EMBL/GenBank/DDBJ whole genome shotgun (WGS) entry which is preliminary data.</text>
</comment>
<dbReference type="PANTHER" id="PTHR48010">
    <property type="entry name" value="OS05G0588300 PROTEIN"/>
    <property type="match status" value="1"/>
</dbReference>
<comment type="subcellular location">
    <subcellularLocation>
        <location evidence="1">Membrane</location>
    </subcellularLocation>
</comment>
<protein>
    <recommendedName>
        <fullName evidence="4">Protein kinase domain-containing protein</fullName>
    </recommendedName>
</protein>
<gene>
    <name evidence="5" type="ORF">DH2020_048080</name>
</gene>
<dbReference type="Pfam" id="PF07714">
    <property type="entry name" value="PK_Tyr_Ser-Thr"/>
    <property type="match status" value="1"/>
</dbReference>
<dbReference type="Gene3D" id="3.80.10.10">
    <property type="entry name" value="Ribonuclease Inhibitor"/>
    <property type="match status" value="1"/>
</dbReference>
<evidence type="ECO:0000256" key="1">
    <source>
        <dbReference type="ARBA" id="ARBA00004370"/>
    </source>
</evidence>
<accession>A0ABR0U6P1</accession>
<keyword evidence="2" id="KW-0433">Leucine-rich repeat</keyword>
<evidence type="ECO:0000259" key="4">
    <source>
        <dbReference type="PROSITE" id="PS50011"/>
    </source>
</evidence>
<dbReference type="Gene3D" id="1.10.510.10">
    <property type="entry name" value="Transferase(Phosphotransferase) domain 1"/>
    <property type="match status" value="1"/>
</dbReference>
<keyword evidence="6" id="KW-1185">Reference proteome</keyword>
<sequence>MAPILITTSGQEISTQTIKRKNGLRDMHRDLCKLISFLPTTQDTEALLDFASAVPHARKLNWKKSSSVCKSWQGVTCTPDGTRVIALRLPGYGLLGPIPENTLGKLDGLETLSLRFNSLNGSLPSDVLSLGSLSYINLQENNFSGDIPSLFSSQINVIDFSISEVGKPFRGRRETPTEDFGSGVQEAEKNKLTFFEGSSYSFNLEDLLRASAEKWLPGKREFEQQMKAIGRMSHHPNIVALRAYYYSKDEKLLVCDHVSGASLSTQLHGNREYGRSLDWESRVKISLGAAKGVAHMHSAAAGKLTHGNIKSSNVLLTQAFTACITDFGLTPLMGTPSIPLRNVGYRAPEIVETGKSTQKSDVYSFGVLLLELLTGKAPIQSGGQDEVLDLPRWVQSVVKEEWTAEVFDADLIKYQNIEEEMVQMLQIAMACVTRVPERRPAMDEIVKMIEEIRLSDSENRPSSEKSRSTSPTL</sequence>
<dbReference type="Pfam" id="PF08263">
    <property type="entry name" value="LRRNT_2"/>
    <property type="match status" value="1"/>
</dbReference>